<evidence type="ECO:0000313" key="1">
    <source>
        <dbReference type="EMBL" id="KIM39772.1"/>
    </source>
</evidence>
<dbReference type="AlphaFoldDB" id="A0A0C2YFE6"/>
<reference evidence="1 2" key="1">
    <citation type="submission" date="2014-04" db="EMBL/GenBank/DDBJ databases">
        <authorList>
            <consortium name="DOE Joint Genome Institute"/>
            <person name="Kuo A."/>
            <person name="Gay G."/>
            <person name="Dore J."/>
            <person name="Kohler A."/>
            <person name="Nagy L.G."/>
            <person name="Floudas D."/>
            <person name="Copeland A."/>
            <person name="Barry K.W."/>
            <person name="Cichocki N."/>
            <person name="Veneault-Fourrey C."/>
            <person name="LaButti K."/>
            <person name="Lindquist E.A."/>
            <person name="Lipzen A."/>
            <person name="Lundell T."/>
            <person name="Morin E."/>
            <person name="Murat C."/>
            <person name="Sun H."/>
            <person name="Tunlid A."/>
            <person name="Henrissat B."/>
            <person name="Grigoriev I.V."/>
            <person name="Hibbett D.S."/>
            <person name="Martin F."/>
            <person name="Nordberg H.P."/>
            <person name="Cantor M.N."/>
            <person name="Hua S.X."/>
        </authorList>
    </citation>
    <scope>NUCLEOTIDE SEQUENCE [LARGE SCALE GENOMIC DNA]</scope>
    <source>
        <strain evidence="2">h7</strain>
    </source>
</reference>
<accession>A0A0C2YFE6</accession>
<sequence>MHVYWLGQVQAASLRLTNFVYPTEFPVEDSLAPSCKFLRNRLTVRSLRKKKCYERGRTSEPCRIHGSACISKSKIYWRKDSGFPQHQLYSQEL</sequence>
<reference evidence="2" key="2">
    <citation type="submission" date="2015-01" db="EMBL/GenBank/DDBJ databases">
        <title>Evolutionary Origins and Diversification of the Mycorrhizal Mutualists.</title>
        <authorList>
            <consortium name="DOE Joint Genome Institute"/>
            <consortium name="Mycorrhizal Genomics Consortium"/>
            <person name="Kohler A."/>
            <person name="Kuo A."/>
            <person name="Nagy L.G."/>
            <person name="Floudas D."/>
            <person name="Copeland A."/>
            <person name="Barry K.W."/>
            <person name="Cichocki N."/>
            <person name="Veneault-Fourrey C."/>
            <person name="LaButti K."/>
            <person name="Lindquist E.A."/>
            <person name="Lipzen A."/>
            <person name="Lundell T."/>
            <person name="Morin E."/>
            <person name="Murat C."/>
            <person name="Riley R."/>
            <person name="Ohm R."/>
            <person name="Sun H."/>
            <person name="Tunlid A."/>
            <person name="Henrissat B."/>
            <person name="Grigoriev I.V."/>
            <person name="Hibbett D.S."/>
            <person name="Martin F."/>
        </authorList>
    </citation>
    <scope>NUCLEOTIDE SEQUENCE [LARGE SCALE GENOMIC DNA]</scope>
    <source>
        <strain evidence="2">h7</strain>
    </source>
</reference>
<organism evidence="1 2">
    <name type="scientific">Hebeloma cylindrosporum</name>
    <dbReference type="NCBI Taxonomy" id="76867"/>
    <lineage>
        <taxon>Eukaryota</taxon>
        <taxon>Fungi</taxon>
        <taxon>Dikarya</taxon>
        <taxon>Basidiomycota</taxon>
        <taxon>Agaricomycotina</taxon>
        <taxon>Agaricomycetes</taxon>
        <taxon>Agaricomycetidae</taxon>
        <taxon>Agaricales</taxon>
        <taxon>Agaricineae</taxon>
        <taxon>Hymenogastraceae</taxon>
        <taxon>Hebeloma</taxon>
    </lineage>
</organism>
<protein>
    <submittedName>
        <fullName evidence="1">Uncharacterized protein</fullName>
    </submittedName>
</protein>
<dbReference type="HOGENOM" id="CLU_2399920_0_0_1"/>
<gene>
    <name evidence="1" type="ORF">M413DRAFT_182719</name>
</gene>
<dbReference type="EMBL" id="KN831784">
    <property type="protein sequence ID" value="KIM39772.1"/>
    <property type="molecule type" value="Genomic_DNA"/>
</dbReference>
<dbReference type="Proteomes" id="UP000053424">
    <property type="component" value="Unassembled WGS sequence"/>
</dbReference>
<name>A0A0C2YFE6_HEBCY</name>
<proteinExistence type="predicted"/>
<keyword evidence="2" id="KW-1185">Reference proteome</keyword>
<evidence type="ECO:0000313" key="2">
    <source>
        <dbReference type="Proteomes" id="UP000053424"/>
    </source>
</evidence>